<feature type="transmembrane region" description="Helical" evidence="9">
    <location>
        <begin position="80"/>
        <end position="102"/>
    </location>
</feature>
<dbReference type="AlphaFoldDB" id="A0A1X7J270"/>
<comment type="similarity">
    <text evidence="2 9">Belongs to the branched chain amino acid transporter family.</text>
</comment>
<evidence type="ECO:0000256" key="4">
    <source>
        <dbReference type="ARBA" id="ARBA00022475"/>
    </source>
</evidence>
<evidence type="ECO:0000256" key="6">
    <source>
        <dbReference type="ARBA" id="ARBA00022970"/>
    </source>
</evidence>
<dbReference type="GO" id="GO:0015820">
    <property type="term" value="P:L-leucine transport"/>
    <property type="evidence" value="ECO:0007669"/>
    <property type="project" value="TreeGrafter"/>
</dbReference>
<evidence type="ECO:0000256" key="9">
    <source>
        <dbReference type="RuleBase" id="RU362122"/>
    </source>
</evidence>
<sequence>MQSLAKNHTFFIGLMLFSLFFGAGNLIFPPILGQQSGEQFLIAMFGFILTGVGLPLLTIITIGLTGKDMEQLAQHVHPKFGVIFAVTVYILIGPSMAIPRVANVAFEMGARSFFPDSMQSDPWVLFLYSLLFFSVVFFLCLNPSKLVVWIGNILTPLLLLSIVGLFISALLFPLGSAQEPINQYATSPGFKGFMEGYLTMDTIAALAFGLIVINAIKDKGVHDKRSIAKAVVQAGIIAGIGLTFVYAALGYIGVTSVESLGYAENGGQLLILAVQQLFGPSGLWLLSIIVSLACLTTCIGLVSACSQYFCKLLPKIPFQWMSLAICFIGLLVANLGLNRIISVSVPVLLVIYPVAIVLIVLSLGHKVVGDRSSVFIGALIGTVLISLFDGLKAAGVSIDAVKPILECLPLYKEGIGWVVPAVIGGCLGFILGSGKDKRSNPV</sequence>
<evidence type="ECO:0000313" key="11">
    <source>
        <dbReference type="Proteomes" id="UP000193834"/>
    </source>
</evidence>
<dbReference type="GO" id="GO:0015190">
    <property type="term" value="F:L-leucine transmembrane transporter activity"/>
    <property type="evidence" value="ECO:0007669"/>
    <property type="project" value="TreeGrafter"/>
</dbReference>
<dbReference type="Pfam" id="PF05525">
    <property type="entry name" value="Branch_AA_trans"/>
    <property type="match status" value="1"/>
</dbReference>
<comment type="subcellular location">
    <subcellularLocation>
        <location evidence="1 9">Cell membrane</location>
        <topology evidence="1 9">Multi-pass membrane protein</topology>
    </subcellularLocation>
</comment>
<evidence type="ECO:0000256" key="5">
    <source>
        <dbReference type="ARBA" id="ARBA00022692"/>
    </source>
</evidence>
<feature type="transmembrane region" description="Helical" evidence="9">
    <location>
        <begin position="40"/>
        <end position="60"/>
    </location>
</feature>
<evidence type="ECO:0000256" key="8">
    <source>
        <dbReference type="ARBA" id="ARBA00023136"/>
    </source>
</evidence>
<name>A0A1X7J270_9BACL</name>
<feature type="transmembrane region" description="Helical" evidence="9">
    <location>
        <begin position="122"/>
        <end position="141"/>
    </location>
</feature>
<dbReference type="GO" id="GO:0015188">
    <property type="term" value="F:L-isoleucine transmembrane transporter activity"/>
    <property type="evidence" value="ECO:0007669"/>
    <property type="project" value="TreeGrafter"/>
</dbReference>
<feature type="transmembrane region" description="Helical" evidence="9">
    <location>
        <begin position="414"/>
        <end position="432"/>
    </location>
</feature>
<feature type="transmembrane region" description="Helical" evidence="9">
    <location>
        <begin position="375"/>
        <end position="394"/>
    </location>
</feature>
<dbReference type="RefSeq" id="WP_085493307.1">
    <property type="nucleotide sequence ID" value="NZ_FXAZ01000001.1"/>
</dbReference>
<reference evidence="10 11" key="1">
    <citation type="submission" date="2017-04" db="EMBL/GenBank/DDBJ databases">
        <authorList>
            <person name="Afonso C.L."/>
            <person name="Miller P.J."/>
            <person name="Scott M.A."/>
            <person name="Spackman E."/>
            <person name="Goraichik I."/>
            <person name="Dimitrov K.M."/>
            <person name="Suarez D.L."/>
            <person name="Swayne D.E."/>
        </authorList>
    </citation>
    <scope>NUCLEOTIDE SEQUENCE [LARGE SCALE GENOMIC DNA]</scope>
    <source>
        <strain evidence="10 11">11</strain>
    </source>
</reference>
<dbReference type="Gene3D" id="1.20.1740.10">
    <property type="entry name" value="Amino acid/polyamine transporter I"/>
    <property type="match status" value="1"/>
</dbReference>
<dbReference type="PANTHER" id="PTHR30588:SF0">
    <property type="entry name" value="BRANCHED-CHAIN AMINO ACID PERMEASE BRNQ"/>
    <property type="match status" value="1"/>
</dbReference>
<dbReference type="NCBIfam" id="TIGR00796">
    <property type="entry name" value="livcs"/>
    <property type="match status" value="1"/>
</dbReference>
<evidence type="ECO:0000256" key="3">
    <source>
        <dbReference type="ARBA" id="ARBA00022448"/>
    </source>
</evidence>
<keyword evidence="6 9" id="KW-0029">Amino-acid transport</keyword>
<keyword evidence="8 9" id="KW-0472">Membrane</keyword>
<dbReference type="GO" id="GO:0005304">
    <property type="term" value="F:L-valine transmembrane transporter activity"/>
    <property type="evidence" value="ECO:0007669"/>
    <property type="project" value="TreeGrafter"/>
</dbReference>
<accession>A0A1X7J270</accession>
<protein>
    <recommendedName>
        <fullName evidence="9">Branched-chain amino acid transport system carrier protein</fullName>
    </recommendedName>
</protein>
<organism evidence="10 11">
    <name type="scientific">Paenibacillus aquistagni</name>
    <dbReference type="NCBI Taxonomy" id="1852522"/>
    <lineage>
        <taxon>Bacteria</taxon>
        <taxon>Bacillati</taxon>
        <taxon>Bacillota</taxon>
        <taxon>Bacilli</taxon>
        <taxon>Bacillales</taxon>
        <taxon>Paenibacillaceae</taxon>
        <taxon>Paenibacillus</taxon>
    </lineage>
</organism>
<comment type="function">
    <text evidence="9">Component of the transport system for branched-chain amino acids.</text>
</comment>
<keyword evidence="5 9" id="KW-0812">Transmembrane</keyword>
<dbReference type="Proteomes" id="UP000193834">
    <property type="component" value="Unassembled WGS sequence"/>
</dbReference>
<dbReference type="OrthoDB" id="9783920at2"/>
<dbReference type="GO" id="GO:0005886">
    <property type="term" value="C:plasma membrane"/>
    <property type="evidence" value="ECO:0007669"/>
    <property type="project" value="UniProtKB-SubCell"/>
</dbReference>
<dbReference type="PANTHER" id="PTHR30588">
    <property type="entry name" value="BRANCHED-CHAIN AMINO ACID TRANSPORT SYSTEM 2 CARRIER PROTEIN"/>
    <property type="match status" value="1"/>
</dbReference>
<evidence type="ECO:0000256" key="1">
    <source>
        <dbReference type="ARBA" id="ARBA00004651"/>
    </source>
</evidence>
<feature type="transmembrane region" description="Helical" evidence="9">
    <location>
        <begin position="283"/>
        <end position="306"/>
    </location>
</feature>
<feature type="transmembrane region" description="Helical" evidence="9">
    <location>
        <begin position="153"/>
        <end position="176"/>
    </location>
</feature>
<feature type="transmembrane region" description="Helical" evidence="9">
    <location>
        <begin position="343"/>
        <end position="363"/>
    </location>
</feature>
<evidence type="ECO:0000256" key="2">
    <source>
        <dbReference type="ARBA" id="ARBA00008540"/>
    </source>
</evidence>
<dbReference type="EMBL" id="FXAZ01000001">
    <property type="protein sequence ID" value="SMG21678.1"/>
    <property type="molecule type" value="Genomic_DNA"/>
</dbReference>
<feature type="transmembrane region" description="Helical" evidence="9">
    <location>
        <begin position="228"/>
        <end position="252"/>
    </location>
</feature>
<feature type="transmembrane region" description="Helical" evidence="9">
    <location>
        <begin position="318"/>
        <end position="337"/>
    </location>
</feature>
<keyword evidence="7 9" id="KW-1133">Transmembrane helix</keyword>
<dbReference type="STRING" id="1852522.SAMN06295960_1128"/>
<gene>
    <name evidence="10" type="ORF">SAMN06295960_1128</name>
</gene>
<dbReference type="GO" id="GO:0015818">
    <property type="term" value="P:isoleucine transport"/>
    <property type="evidence" value="ECO:0007669"/>
    <property type="project" value="TreeGrafter"/>
</dbReference>
<dbReference type="InterPro" id="IPR004685">
    <property type="entry name" value="Brnchd-chn_aa_trnsp_Livcs"/>
</dbReference>
<feature type="transmembrane region" description="Helical" evidence="9">
    <location>
        <begin position="196"/>
        <end position="216"/>
    </location>
</feature>
<evidence type="ECO:0000313" key="10">
    <source>
        <dbReference type="EMBL" id="SMG21678.1"/>
    </source>
</evidence>
<proteinExistence type="inferred from homology"/>
<keyword evidence="3 9" id="KW-0813">Transport</keyword>
<evidence type="ECO:0000256" key="7">
    <source>
        <dbReference type="ARBA" id="ARBA00022989"/>
    </source>
</evidence>
<feature type="transmembrane region" description="Helical" evidence="9">
    <location>
        <begin position="9"/>
        <end position="28"/>
    </location>
</feature>
<keyword evidence="4" id="KW-1003">Cell membrane</keyword>
<keyword evidence="11" id="KW-1185">Reference proteome</keyword>